<dbReference type="Proteomes" id="UP000233551">
    <property type="component" value="Unassembled WGS sequence"/>
</dbReference>
<proteinExistence type="inferred from homology"/>
<dbReference type="GO" id="GO:0000244">
    <property type="term" value="P:spliceosomal tri-snRNP complex assembly"/>
    <property type="evidence" value="ECO:0007669"/>
    <property type="project" value="TreeGrafter"/>
</dbReference>
<reference evidence="2 3" key="1">
    <citation type="submission" date="2017-11" db="EMBL/GenBank/DDBJ databases">
        <title>De-novo sequencing of pomegranate (Punica granatum L.) genome.</title>
        <authorList>
            <person name="Akparov Z."/>
            <person name="Amiraslanov A."/>
            <person name="Hajiyeva S."/>
            <person name="Abbasov M."/>
            <person name="Kaur K."/>
            <person name="Hamwieh A."/>
            <person name="Solovyev V."/>
            <person name="Salamov A."/>
            <person name="Braich B."/>
            <person name="Kosarev P."/>
            <person name="Mahmoud A."/>
            <person name="Hajiyev E."/>
            <person name="Babayeva S."/>
            <person name="Izzatullayeva V."/>
            <person name="Mammadov A."/>
            <person name="Mammadov A."/>
            <person name="Sharifova S."/>
            <person name="Ojaghi J."/>
            <person name="Eynullazada K."/>
            <person name="Bayramov B."/>
            <person name="Abdulazimova A."/>
            <person name="Shahmuradov I."/>
        </authorList>
    </citation>
    <scope>NUCLEOTIDE SEQUENCE [LARGE SCALE GENOMIC DNA]</scope>
    <source>
        <strain evidence="3">cv. AG2017</strain>
        <tissue evidence="2">Leaf</tissue>
    </source>
</reference>
<comment type="caution">
    <text evidence="2">The sequence shown here is derived from an EMBL/GenBank/DDBJ whole genome shotgun (WGS) entry which is preliminary data.</text>
</comment>
<evidence type="ECO:0000313" key="3">
    <source>
        <dbReference type="Proteomes" id="UP000233551"/>
    </source>
</evidence>
<dbReference type="InterPro" id="IPR033647">
    <property type="entry name" value="Aar2_N"/>
</dbReference>
<dbReference type="EMBL" id="PGOL01001572">
    <property type="protein sequence ID" value="PKI56782.1"/>
    <property type="molecule type" value="Genomic_DNA"/>
</dbReference>
<dbReference type="STRING" id="22663.A0A2I0JKJ1"/>
<dbReference type="PANTHER" id="PTHR12689">
    <property type="entry name" value="A1 CISTRON SPLICING FACTOR AAR2-RELATED"/>
    <property type="match status" value="1"/>
</dbReference>
<organism evidence="2 3">
    <name type="scientific">Punica granatum</name>
    <name type="common">Pomegranate</name>
    <dbReference type="NCBI Taxonomy" id="22663"/>
    <lineage>
        <taxon>Eukaryota</taxon>
        <taxon>Viridiplantae</taxon>
        <taxon>Streptophyta</taxon>
        <taxon>Embryophyta</taxon>
        <taxon>Tracheophyta</taxon>
        <taxon>Spermatophyta</taxon>
        <taxon>Magnoliopsida</taxon>
        <taxon>eudicotyledons</taxon>
        <taxon>Gunneridae</taxon>
        <taxon>Pentapetalae</taxon>
        <taxon>rosids</taxon>
        <taxon>malvids</taxon>
        <taxon>Myrtales</taxon>
        <taxon>Lythraceae</taxon>
        <taxon>Punica</taxon>
    </lineage>
</organism>
<dbReference type="InterPro" id="IPR038516">
    <property type="entry name" value="AAR2_N_sf"/>
</dbReference>
<dbReference type="InterPro" id="IPR007946">
    <property type="entry name" value="AAR2"/>
</dbReference>
<sequence length="391" mass="44520">MEAETALELVKRGVTLLLLDVPQYTLLGIDTQMFSVGPNFKGIKMIPPGPHFVYFSSSSRVGKEFSPVTGFFIDAGPSEVVVRKWNQQEERLAKVSEEEVERYSQAVRNMEFDRYLGPYNLNQYGDWKRLSNYIAKDTIERLEPIGGDITVACESDLIKSTQKMPMEKALDEQLSTSKFSTPVDRTPCRGCYYTSIPRMVKRTGIEGRELTSLNLDKTQLLETILVKDYGGSEDLLLGELQFAFVAFMIGHSLEAFLQWKSLVALFLGCIEAPFRTRSQLFTKFIKVIYYQLKYGFRKESSNSASNEHGSPALLDDTWFSTDSFLYRLCKDYFSLILGASVVDGELLAWTRKFKDLLHNTLGWNFPQKSGVEGICFEEDDEYAPTVEMMDD</sequence>
<dbReference type="Gene3D" id="1.25.40.550">
    <property type="entry name" value="Aar2, C-terminal domain-like"/>
    <property type="match status" value="1"/>
</dbReference>
<keyword evidence="3" id="KW-1185">Reference proteome</keyword>
<protein>
    <submittedName>
        <fullName evidence="2">Uncharacterized protein</fullName>
    </submittedName>
</protein>
<dbReference type="CDD" id="cd13777">
    <property type="entry name" value="Aar2_N"/>
    <property type="match status" value="1"/>
</dbReference>
<dbReference type="Gene3D" id="2.60.34.20">
    <property type="match status" value="1"/>
</dbReference>
<dbReference type="PANTHER" id="PTHR12689:SF4">
    <property type="entry name" value="PROTEIN AAR2 HOMOLOG"/>
    <property type="match status" value="1"/>
</dbReference>
<dbReference type="FunFam" id="2.60.34.20:FF:000001">
    <property type="entry name" value="protein AAR2 homolog"/>
    <property type="match status" value="1"/>
</dbReference>
<comment type="similarity">
    <text evidence="1">Belongs to the AAR2 family.</text>
</comment>
<name>A0A2I0JKJ1_PUNGR</name>
<dbReference type="Pfam" id="PF05282">
    <property type="entry name" value="AAR2"/>
    <property type="match status" value="1"/>
</dbReference>
<dbReference type="AlphaFoldDB" id="A0A2I0JKJ1"/>
<dbReference type="Pfam" id="PF20981">
    <property type="entry name" value="AAR2_1st"/>
    <property type="match status" value="1"/>
</dbReference>
<dbReference type="InterPro" id="IPR038514">
    <property type="entry name" value="AAR2_C_sf"/>
</dbReference>
<dbReference type="GeneID" id="116207475"/>
<dbReference type="CDD" id="cd13778">
    <property type="entry name" value="Aar2_C"/>
    <property type="match status" value="1"/>
</dbReference>
<accession>A0A2I0JKJ1</accession>
<dbReference type="OrthoDB" id="201752at2759"/>
<dbReference type="InterPro" id="IPR033648">
    <property type="entry name" value="AAR2_C"/>
</dbReference>
<evidence type="ECO:0000313" key="2">
    <source>
        <dbReference type="EMBL" id="PKI56782.1"/>
    </source>
</evidence>
<gene>
    <name evidence="2" type="ORF">CRG98_022843</name>
</gene>
<dbReference type="FunFam" id="1.25.40.550:FF:000002">
    <property type="entry name" value="AAR2 protein family"/>
    <property type="match status" value="1"/>
</dbReference>
<evidence type="ECO:0000256" key="1">
    <source>
        <dbReference type="ARBA" id="ARBA00006281"/>
    </source>
</evidence>